<feature type="compositionally biased region" description="Basic and acidic residues" evidence="1">
    <location>
        <begin position="53"/>
        <end position="64"/>
    </location>
</feature>
<sequence length="168" mass="18076">MGGTRRRREGEGGKKHVTYCNISMSEGGLNGTPEPSGDVRELKSGTGTEEEEARAGTKRFEAKKALSQQQQQQSVVRRLATVAADSTAGLGAVSSERHKRRTEEKGRGRGGERKTSKRTKTTRLRIPDDGVPESKLAAPALALALALPCVRACVRVFVKAGTYCHQTA</sequence>
<evidence type="ECO:0000313" key="3">
    <source>
        <dbReference type="Proteomes" id="UP000825729"/>
    </source>
</evidence>
<comment type="caution">
    <text evidence="2">The sequence shown here is derived from an EMBL/GenBank/DDBJ whole genome shotgun (WGS) entry which is preliminary data.</text>
</comment>
<gene>
    <name evidence="2" type="ORF">H6P81_012997</name>
</gene>
<feature type="compositionally biased region" description="Basic and acidic residues" evidence="1">
    <location>
        <begin position="101"/>
        <end position="114"/>
    </location>
</feature>
<feature type="region of interest" description="Disordered" evidence="1">
    <location>
        <begin position="1"/>
        <end position="72"/>
    </location>
</feature>
<organism evidence="2 3">
    <name type="scientific">Aristolochia fimbriata</name>
    <name type="common">White veined hardy Dutchman's pipe vine</name>
    <dbReference type="NCBI Taxonomy" id="158543"/>
    <lineage>
        <taxon>Eukaryota</taxon>
        <taxon>Viridiplantae</taxon>
        <taxon>Streptophyta</taxon>
        <taxon>Embryophyta</taxon>
        <taxon>Tracheophyta</taxon>
        <taxon>Spermatophyta</taxon>
        <taxon>Magnoliopsida</taxon>
        <taxon>Magnoliidae</taxon>
        <taxon>Piperales</taxon>
        <taxon>Aristolochiaceae</taxon>
        <taxon>Aristolochia</taxon>
    </lineage>
</organism>
<dbReference type="EMBL" id="JAINDJ010000005">
    <property type="protein sequence ID" value="KAG9446869.1"/>
    <property type="molecule type" value="Genomic_DNA"/>
</dbReference>
<evidence type="ECO:0000256" key="1">
    <source>
        <dbReference type="SAM" id="MobiDB-lite"/>
    </source>
</evidence>
<proteinExistence type="predicted"/>
<keyword evidence="3" id="KW-1185">Reference proteome</keyword>
<evidence type="ECO:0000313" key="2">
    <source>
        <dbReference type="EMBL" id="KAG9446869.1"/>
    </source>
</evidence>
<feature type="region of interest" description="Disordered" evidence="1">
    <location>
        <begin position="86"/>
        <end position="131"/>
    </location>
</feature>
<reference evidence="2 3" key="1">
    <citation type="submission" date="2021-07" db="EMBL/GenBank/DDBJ databases">
        <title>The Aristolochia fimbriata genome: insights into angiosperm evolution, floral development and chemical biosynthesis.</title>
        <authorList>
            <person name="Jiao Y."/>
        </authorList>
    </citation>
    <scope>NUCLEOTIDE SEQUENCE [LARGE SCALE GENOMIC DNA]</scope>
    <source>
        <strain evidence="2">IBCAS-2021</strain>
        <tissue evidence="2">Leaf</tissue>
    </source>
</reference>
<dbReference type="Proteomes" id="UP000825729">
    <property type="component" value="Unassembled WGS sequence"/>
</dbReference>
<name>A0AAV7EDS9_ARIFI</name>
<dbReference type="AlphaFoldDB" id="A0AAV7EDS9"/>
<protein>
    <submittedName>
        <fullName evidence="2">Uncharacterized protein</fullName>
    </submittedName>
</protein>
<accession>A0AAV7EDS9</accession>